<dbReference type="EMBL" id="AWUE01017741">
    <property type="protein sequence ID" value="OMO85262.1"/>
    <property type="molecule type" value="Genomic_DNA"/>
</dbReference>
<reference evidence="3" key="1">
    <citation type="submission" date="2013-09" db="EMBL/GenBank/DDBJ databases">
        <title>Corchorus olitorius genome sequencing.</title>
        <authorList>
            <person name="Alam M."/>
            <person name="Haque M.S."/>
            <person name="Islam M.S."/>
            <person name="Emdad E.M."/>
            <person name="Islam M.M."/>
            <person name="Ahmed B."/>
            <person name="Halim A."/>
            <person name="Hossen Q.M.M."/>
            <person name="Hossain M.Z."/>
            <person name="Ahmed R."/>
            <person name="Khan M.M."/>
            <person name="Islam R."/>
            <person name="Rashid M.M."/>
            <person name="Khan S.A."/>
            <person name="Rahman M.S."/>
            <person name="Alam M."/>
            <person name="Yahiya A.S."/>
            <person name="Khan M.S."/>
            <person name="Azam M.S."/>
            <person name="Haque T."/>
            <person name="Lashkar M.Z.H."/>
            <person name="Akhand A.I."/>
            <person name="Morshed G."/>
            <person name="Roy S."/>
            <person name="Uddin K.S."/>
            <person name="Rabeya T."/>
            <person name="Hossain A.S."/>
            <person name="Chowdhury A."/>
            <person name="Snigdha A.R."/>
            <person name="Mortoza M.S."/>
            <person name="Matin S.A."/>
            <person name="Hoque S.M.E."/>
            <person name="Islam M.K."/>
            <person name="Roy D.K."/>
            <person name="Haider R."/>
            <person name="Moosa M.M."/>
            <person name="Elias S.M."/>
            <person name="Hasan A.M."/>
            <person name="Jahan S."/>
            <person name="Shafiuddin M."/>
            <person name="Mahmood N."/>
            <person name="Shommy N.S."/>
        </authorList>
    </citation>
    <scope>NUCLEOTIDE SEQUENCE [LARGE SCALE GENOMIC DNA]</scope>
    <source>
        <strain evidence="3">cv. O-4</strain>
    </source>
</reference>
<proteinExistence type="predicted"/>
<dbReference type="Proteomes" id="UP000187203">
    <property type="component" value="Unassembled WGS sequence"/>
</dbReference>
<evidence type="ECO:0000256" key="1">
    <source>
        <dbReference type="SAM" id="MobiDB-lite"/>
    </source>
</evidence>
<sequence length="105" mass="11553">MGSSSTQDLRESQGRENGKWRGSCVVVGGRRVMCGGCENQLTNAAASKRFSGENWGSVIDDKIRVVELLDKNGIRREEAELAEASHELICWIRIRIQCTGSTSLP</sequence>
<keyword evidence="3" id="KW-1185">Reference proteome</keyword>
<evidence type="ECO:0000313" key="2">
    <source>
        <dbReference type="EMBL" id="OMO85262.1"/>
    </source>
</evidence>
<protein>
    <submittedName>
        <fullName evidence="2">Uncharacterized protein</fullName>
    </submittedName>
</protein>
<accession>A0A1R3IRQ8</accession>
<dbReference type="AlphaFoldDB" id="A0A1R3IRQ8"/>
<comment type="caution">
    <text evidence="2">The sequence shown here is derived from an EMBL/GenBank/DDBJ whole genome shotgun (WGS) entry which is preliminary data.</text>
</comment>
<gene>
    <name evidence="2" type="ORF">COLO4_21688</name>
</gene>
<feature type="region of interest" description="Disordered" evidence="1">
    <location>
        <begin position="1"/>
        <end position="20"/>
    </location>
</feature>
<organism evidence="2 3">
    <name type="scientific">Corchorus olitorius</name>
    <dbReference type="NCBI Taxonomy" id="93759"/>
    <lineage>
        <taxon>Eukaryota</taxon>
        <taxon>Viridiplantae</taxon>
        <taxon>Streptophyta</taxon>
        <taxon>Embryophyta</taxon>
        <taxon>Tracheophyta</taxon>
        <taxon>Spermatophyta</taxon>
        <taxon>Magnoliopsida</taxon>
        <taxon>eudicotyledons</taxon>
        <taxon>Gunneridae</taxon>
        <taxon>Pentapetalae</taxon>
        <taxon>rosids</taxon>
        <taxon>malvids</taxon>
        <taxon>Malvales</taxon>
        <taxon>Malvaceae</taxon>
        <taxon>Grewioideae</taxon>
        <taxon>Apeibeae</taxon>
        <taxon>Corchorus</taxon>
    </lineage>
</organism>
<evidence type="ECO:0000313" key="3">
    <source>
        <dbReference type="Proteomes" id="UP000187203"/>
    </source>
</evidence>
<name>A0A1R3IRQ8_9ROSI</name>
<feature type="compositionally biased region" description="Basic and acidic residues" evidence="1">
    <location>
        <begin position="8"/>
        <end position="19"/>
    </location>
</feature>